<evidence type="ECO:0000313" key="2">
    <source>
        <dbReference type="Proteomes" id="UP000653480"/>
    </source>
</evidence>
<protein>
    <submittedName>
        <fullName evidence="1">Uncharacterized protein</fullName>
    </submittedName>
</protein>
<accession>A0A8H9H4N1</accession>
<sequence>MPGASAFPAPSRHRPEAVLTNEDAAAAAGAAHVSAAATTVTIAAAIAAIPVFLRTGGGECNDPPGVQA</sequence>
<reference evidence="1" key="2">
    <citation type="submission" date="2020-09" db="EMBL/GenBank/DDBJ databases">
        <authorList>
            <person name="Sun Q."/>
            <person name="Zhou Y."/>
        </authorList>
    </citation>
    <scope>NUCLEOTIDE SEQUENCE</scope>
    <source>
        <strain evidence="1">CGMCC 4.7138</strain>
    </source>
</reference>
<dbReference type="Proteomes" id="UP000653480">
    <property type="component" value="Unassembled WGS sequence"/>
</dbReference>
<reference evidence="1" key="1">
    <citation type="journal article" date="2014" name="Int. J. Syst. Evol. Microbiol.">
        <title>Complete genome sequence of Corynebacterium casei LMG S-19264T (=DSM 44701T), isolated from a smear-ripened cheese.</title>
        <authorList>
            <consortium name="US DOE Joint Genome Institute (JGI-PGF)"/>
            <person name="Walter F."/>
            <person name="Albersmeier A."/>
            <person name="Kalinowski J."/>
            <person name="Ruckert C."/>
        </authorList>
    </citation>
    <scope>NUCLEOTIDE SEQUENCE</scope>
    <source>
        <strain evidence="1">CGMCC 4.7138</strain>
    </source>
</reference>
<proteinExistence type="predicted"/>
<comment type="caution">
    <text evidence="1">The sequence shown here is derived from an EMBL/GenBank/DDBJ whole genome shotgun (WGS) entry which is preliminary data.</text>
</comment>
<gene>
    <name evidence="1" type="ORF">GCM10011574_59910</name>
</gene>
<dbReference type="EMBL" id="BMMN01000015">
    <property type="protein sequence ID" value="GGO26971.1"/>
    <property type="molecule type" value="Genomic_DNA"/>
</dbReference>
<name>A0A8H9H4N1_9ACTN</name>
<keyword evidence="2" id="KW-1185">Reference proteome</keyword>
<dbReference type="AlphaFoldDB" id="A0A8H9H4N1"/>
<organism evidence="1 2">
    <name type="scientific">Microbispora bryophytorum</name>
    <dbReference type="NCBI Taxonomy" id="1460882"/>
    <lineage>
        <taxon>Bacteria</taxon>
        <taxon>Bacillati</taxon>
        <taxon>Actinomycetota</taxon>
        <taxon>Actinomycetes</taxon>
        <taxon>Streptosporangiales</taxon>
        <taxon>Streptosporangiaceae</taxon>
        <taxon>Microbispora</taxon>
    </lineage>
</organism>
<evidence type="ECO:0000313" key="1">
    <source>
        <dbReference type="EMBL" id="GGO26971.1"/>
    </source>
</evidence>